<evidence type="ECO:0000256" key="4">
    <source>
        <dbReference type="ARBA" id="ARBA00008276"/>
    </source>
</evidence>
<dbReference type="InterPro" id="IPR001645">
    <property type="entry name" value="Folylpolyglutamate_synth"/>
</dbReference>
<evidence type="ECO:0000313" key="22">
    <source>
        <dbReference type="Proteomes" id="UP000276443"/>
    </source>
</evidence>
<name>A0A3N5C090_9BACI</name>
<dbReference type="EC" id="6.3.2.17" evidence="7"/>
<evidence type="ECO:0000256" key="16">
    <source>
        <dbReference type="ARBA" id="ARBA00047493"/>
    </source>
</evidence>
<evidence type="ECO:0000256" key="18">
    <source>
        <dbReference type="PIRNR" id="PIRNR001563"/>
    </source>
</evidence>
<evidence type="ECO:0000256" key="13">
    <source>
        <dbReference type="ARBA" id="ARBA00022842"/>
    </source>
</evidence>
<evidence type="ECO:0000256" key="12">
    <source>
        <dbReference type="ARBA" id="ARBA00022840"/>
    </source>
</evidence>
<dbReference type="PIRSF" id="PIRSF001563">
    <property type="entry name" value="Folylpolyglu_synth"/>
    <property type="match status" value="1"/>
</dbReference>
<dbReference type="FunFam" id="3.40.1190.10:FF:000004">
    <property type="entry name" value="Dihydrofolate synthase/folylpolyglutamate synthase"/>
    <property type="match status" value="1"/>
</dbReference>
<dbReference type="GO" id="GO:0004326">
    <property type="term" value="F:tetrahydrofolylpolyglutamate synthase activity"/>
    <property type="evidence" value="ECO:0007669"/>
    <property type="project" value="UniProtKB-EC"/>
</dbReference>
<accession>A0A3N5C090</accession>
<dbReference type="InterPro" id="IPR036565">
    <property type="entry name" value="Mur-like_cat_sf"/>
</dbReference>
<dbReference type="Gene3D" id="3.90.190.20">
    <property type="entry name" value="Mur ligase, C-terminal domain"/>
    <property type="match status" value="1"/>
</dbReference>
<dbReference type="NCBIfam" id="TIGR01499">
    <property type="entry name" value="folC"/>
    <property type="match status" value="1"/>
</dbReference>
<evidence type="ECO:0000256" key="3">
    <source>
        <dbReference type="ARBA" id="ARBA00005150"/>
    </source>
</evidence>
<proteinExistence type="inferred from homology"/>
<dbReference type="GO" id="GO:0046872">
    <property type="term" value="F:metal ion binding"/>
    <property type="evidence" value="ECO:0007669"/>
    <property type="project" value="UniProtKB-KW"/>
</dbReference>
<feature type="domain" description="Mur ligase central" evidence="20">
    <location>
        <begin position="44"/>
        <end position="269"/>
    </location>
</feature>
<dbReference type="GO" id="GO:0008841">
    <property type="term" value="F:dihydrofolate synthase activity"/>
    <property type="evidence" value="ECO:0007669"/>
    <property type="project" value="UniProtKB-EC"/>
</dbReference>
<evidence type="ECO:0000256" key="6">
    <source>
        <dbReference type="ARBA" id="ARBA00013023"/>
    </source>
</evidence>
<keyword evidence="12 18" id="KW-0067">ATP-binding</keyword>
<comment type="pathway">
    <text evidence="2">Cofactor biosynthesis; tetrahydrofolate biosynthesis; 7,8-dihydrofolate from 2-amino-4-hydroxy-6-hydroxymethyl-7,8-dihydropteridine diphosphate and 4-aminobenzoate: step 2/2.</text>
</comment>
<dbReference type="PANTHER" id="PTHR11136:SF0">
    <property type="entry name" value="DIHYDROFOLATE SYNTHETASE-RELATED"/>
    <property type="match status" value="1"/>
</dbReference>
<dbReference type="EMBL" id="RKRF01000007">
    <property type="protein sequence ID" value="RPF55468.1"/>
    <property type="molecule type" value="Genomic_DNA"/>
</dbReference>
<comment type="catalytic activity">
    <reaction evidence="17">
        <text>7,8-dihydropteroate + L-glutamate + ATP = 7,8-dihydrofolate + ADP + phosphate + H(+)</text>
        <dbReference type="Rhea" id="RHEA:23584"/>
        <dbReference type="ChEBI" id="CHEBI:15378"/>
        <dbReference type="ChEBI" id="CHEBI:17839"/>
        <dbReference type="ChEBI" id="CHEBI:29985"/>
        <dbReference type="ChEBI" id="CHEBI:30616"/>
        <dbReference type="ChEBI" id="CHEBI:43474"/>
        <dbReference type="ChEBI" id="CHEBI:57451"/>
        <dbReference type="ChEBI" id="CHEBI:456216"/>
        <dbReference type="EC" id="6.3.2.12"/>
    </reaction>
</comment>
<dbReference type="GO" id="GO:0005524">
    <property type="term" value="F:ATP binding"/>
    <property type="evidence" value="ECO:0007669"/>
    <property type="project" value="UniProtKB-KW"/>
</dbReference>
<gene>
    <name evidence="21" type="ORF">EDC24_0345</name>
</gene>
<dbReference type="EC" id="6.3.2.12" evidence="6"/>
<dbReference type="AlphaFoldDB" id="A0A3N5C090"/>
<keyword evidence="9 18" id="KW-0436">Ligase</keyword>
<dbReference type="InterPro" id="IPR036615">
    <property type="entry name" value="Mur_ligase_C_dom_sf"/>
</dbReference>
<evidence type="ECO:0000256" key="14">
    <source>
        <dbReference type="ARBA" id="ARBA00022909"/>
    </source>
</evidence>
<dbReference type="InterPro" id="IPR018109">
    <property type="entry name" value="Folylpolyglutamate_synth_CS"/>
</dbReference>
<dbReference type="Proteomes" id="UP000276443">
    <property type="component" value="Unassembled WGS sequence"/>
</dbReference>
<keyword evidence="11 18" id="KW-0547">Nucleotide-binding</keyword>
<evidence type="ECO:0000256" key="8">
    <source>
        <dbReference type="ARBA" id="ARBA00019357"/>
    </source>
</evidence>
<dbReference type="GO" id="GO:0005737">
    <property type="term" value="C:cytoplasm"/>
    <property type="evidence" value="ECO:0007669"/>
    <property type="project" value="TreeGrafter"/>
</dbReference>
<comment type="cofactor">
    <cofactor evidence="1">
        <name>Mg(2+)</name>
        <dbReference type="ChEBI" id="CHEBI:18420"/>
    </cofactor>
</comment>
<evidence type="ECO:0000256" key="15">
    <source>
        <dbReference type="ARBA" id="ARBA00030592"/>
    </source>
</evidence>
<evidence type="ECO:0000256" key="10">
    <source>
        <dbReference type="ARBA" id="ARBA00022723"/>
    </source>
</evidence>
<evidence type="ECO:0000259" key="19">
    <source>
        <dbReference type="Pfam" id="PF02875"/>
    </source>
</evidence>
<protein>
    <recommendedName>
        <fullName evidence="8">Dihydrofolate synthase/folylpolyglutamate synthase</fullName>
        <ecNumber evidence="6">6.3.2.12</ecNumber>
        <ecNumber evidence="7">6.3.2.17</ecNumber>
    </recommendedName>
    <alternativeName>
        <fullName evidence="15">Tetrahydrofolylpolyglutamate synthase</fullName>
    </alternativeName>
</protein>
<dbReference type="SUPFAM" id="SSF53623">
    <property type="entry name" value="MurD-like peptide ligases, catalytic domain"/>
    <property type="match status" value="1"/>
</dbReference>
<keyword evidence="13" id="KW-0460">Magnesium</keyword>
<comment type="similarity">
    <text evidence="4 18">Belongs to the folylpolyglutamate synthase family.</text>
</comment>
<dbReference type="InterPro" id="IPR013221">
    <property type="entry name" value="Mur_ligase_cen"/>
</dbReference>
<evidence type="ECO:0000313" key="21">
    <source>
        <dbReference type="EMBL" id="RPF55468.1"/>
    </source>
</evidence>
<dbReference type="OrthoDB" id="9809356at2"/>
<evidence type="ECO:0000256" key="1">
    <source>
        <dbReference type="ARBA" id="ARBA00001946"/>
    </source>
</evidence>
<comment type="subunit">
    <text evidence="5">Monomer.</text>
</comment>
<dbReference type="Pfam" id="PF08245">
    <property type="entry name" value="Mur_ligase_M"/>
    <property type="match status" value="1"/>
</dbReference>
<comment type="catalytic activity">
    <reaction evidence="16">
        <text>(6S)-5,6,7,8-tetrahydrofolyl-(gamma-L-Glu)(n) + L-glutamate + ATP = (6S)-5,6,7,8-tetrahydrofolyl-(gamma-L-Glu)(n+1) + ADP + phosphate + H(+)</text>
        <dbReference type="Rhea" id="RHEA:10580"/>
        <dbReference type="Rhea" id="RHEA-COMP:14738"/>
        <dbReference type="Rhea" id="RHEA-COMP:14740"/>
        <dbReference type="ChEBI" id="CHEBI:15378"/>
        <dbReference type="ChEBI" id="CHEBI:29985"/>
        <dbReference type="ChEBI" id="CHEBI:30616"/>
        <dbReference type="ChEBI" id="CHEBI:43474"/>
        <dbReference type="ChEBI" id="CHEBI:141005"/>
        <dbReference type="ChEBI" id="CHEBI:456216"/>
        <dbReference type="EC" id="6.3.2.17"/>
    </reaction>
</comment>
<comment type="caution">
    <text evidence="21">The sequence shown here is derived from an EMBL/GenBank/DDBJ whole genome shotgun (WGS) entry which is preliminary data.</text>
</comment>
<evidence type="ECO:0000256" key="17">
    <source>
        <dbReference type="ARBA" id="ARBA00049161"/>
    </source>
</evidence>
<dbReference type="PANTHER" id="PTHR11136">
    <property type="entry name" value="FOLYLPOLYGLUTAMATE SYNTHASE-RELATED"/>
    <property type="match status" value="1"/>
</dbReference>
<dbReference type="SUPFAM" id="SSF53244">
    <property type="entry name" value="MurD-like peptide ligases, peptide-binding domain"/>
    <property type="match status" value="1"/>
</dbReference>
<feature type="domain" description="Mur ligase C-terminal" evidence="19">
    <location>
        <begin position="299"/>
        <end position="416"/>
    </location>
</feature>
<evidence type="ECO:0000259" key="20">
    <source>
        <dbReference type="Pfam" id="PF08245"/>
    </source>
</evidence>
<comment type="pathway">
    <text evidence="3">Cofactor biosynthesis; tetrahydrofolylpolyglutamate biosynthesis.</text>
</comment>
<evidence type="ECO:0000256" key="2">
    <source>
        <dbReference type="ARBA" id="ARBA00004799"/>
    </source>
</evidence>
<dbReference type="GO" id="GO:0046656">
    <property type="term" value="P:folic acid biosynthetic process"/>
    <property type="evidence" value="ECO:0007669"/>
    <property type="project" value="UniProtKB-KW"/>
</dbReference>
<keyword evidence="22" id="KW-1185">Reference proteome</keyword>
<sequence>MNEQEAIQWIHDQIKFGIKPGLERVEWLLDRLNNPQKELKLIHVAGTNGKGSTVTFLRNIMQEHHFTVGTFTSPYIEVFNERISINGAPIDSDKLVHYVSVIKPLCEELADTTHLGRATEFEIITVIALKYFQDENVDYTIMEVGLGGRLDSTNIINPLLSIITMIGYDHMDILGDTLGKIAYEKAGIIKANTPVITNEIKKEAYEVICQKAISENCSIDHLHEDYEYEWRSSFERGEIFSYQDESLEISSIKLNMVGKHQVENATLSIKSFKKLSEIEGFSISIEKISKGIENSKWVGRFEMVQREPTIIMDGAHNPEALRELIDSLRKRYDDQDVKILMSVVKNKSIKLMVKTLNQYYDDITLTTFDFFKSYSKKELLQKFDIYDIIVSENWKSILDDFIRERDLSKVLVVTGSLYFVSEVREYLIRYD</sequence>
<dbReference type="Gene3D" id="3.40.1190.10">
    <property type="entry name" value="Mur-like, catalytic domain"/>
    <property type="match status" value="1"/>
</dbReference>
<evidence type="ECO:0000256" key="7">
    <source>
        <dbReference type="ARBA" id="ARBA00013025"/>
    </source>
</evidence>
<evidence type="ECO:0000256" key="11">
    <source>
        <dbReference type="ARBA" id="ARBA00022741"/>
    </source>
</evidence>
<evidence type="ECO:0000256" key="5">
    <source>
        <dbReference type="ARBA" id="ARBA00011245"/>
    </source>
</evidence>
<evidence type="ECO:0000256" key="9">
    <source>
        <dbReference type="ARBA" id="ARBA00022598"/>
    </source>
</evidence>
<reference evidence="21 22" key="1">
    <citation type="submission" date="2018-11" db="EMBL/GenBank/DDBJ databases">
        <title>Genomic Encyclopedia of Type Strains, Phase IV (KMG-IV): sequencing the most valuable type-strain genomes for metagenomic binning, comparative biology and taxonomic classification.</title>
        <authorList>
            <person name="Goeker M."/>
        </authorList>
    </citation>
    <scope>NUCLEOTIDE SEQUENCE [LARGE SCALE GENOMIC DNA]</scope>
    <source>
        <strain evidence="21 22">DSM 18090</strain>
    </source>
</reference>
<keyword evidence="10" id="KW-0479">Metal-binding</keyword>
<keyword evidence="14" id="KW-0289">Folate biosynthesis</keyword>
<dbReference type="PROSITE" id="PS01012">
    <property type="entry name" value="FOLYLPOLYGLU_SYNT_2"/>
    <property type="match status" value="1"/>
</dbReference>
<dbReference type="RefSeq" id="WP_124219153.1">
    <property type="nucleotide sequence ID" value="NZ_RKRF01000007.1"/>
</dbReference>
<dbReference type="Pfam" id="PF02875">
    <property type="entry name" value="Mur_ligase_C"/>
    <property type="match status" value="1"/>
</dbReference>
<dbReference type="InterPro" id="IPR004101">
    <property type="entry name" value="Mur_ligase_C"/>
</dbReference>
<organism evidence="21 22">
    <name type="scientific">Aquisalibacillus elongatus</name>
    <dbReference type="NCBI Taxonomy" id="485577"/>
    <lineage>
        <taxon>Bacteria</taxon>
        <taxon>Bacillati</taxon>
        <taxon>Bacillota</taxon>
        <taxon>Bacilli</taxon>
        <taxon>Bacillales</taxon>
        <taxon>Bacillaceae</taxon>
        <taxon>Aquisalibacillus</taxon>
    </lineage>
</organism>